<organism evidence="5 6">
    <name type="scientific">Ferrimonas gelatinilytica</name>
    <dbReference type="NCBI Taxonomy" id="1255257"/>
    <lineage>
        <taxon>Bacteria</taxon>
        <taxon>Pseudomonadati</taxon>
        <taxon>Pseudomonadota</taxon>
        <taxon>Gammaproteobacteria</taxon>
        <taxon>Alteromonadales</taxon>
        <taxon>Ferrimonadaceae</taxon>
        <taxon>Ferrimonas</taxon>
    </lineage>
</organism>
<feature type="active site" description="Nucleophile; cysteine thiosulfonate intermediate" evidence="3">
    <location>
        <position position="245"/>
    </location>
</feature>
<dbReference type="PANTHER" id="PTHR46509">
    <property type="entry name" value="PHOSPHOADENOSINE PHOSPHOSULFATE REDUCTASE"/>
    <property type="match status" value="1"/>
</dbReference>
<dbReference type="EC" id="1.8.4.8" evidence="3"/>
<dbReference type="NCBIfam" id="TIGR02057">
    <property type="entry name" value="PAPS_reductase"/>
    <property type="match status" value="1"/>
</dbReference>
<reference evidence="6" key="1">
    <citation type="journal article" date="2019" name="Int. J. Syst. Evol. Microbiol.">
        <title>The Global Catalogue of Microorganisms (GCM) 10K type strain sequencing project: providing services to taxonomists for standard genome sequencing and annotation.</title>
        <authorList>
            <consortium name="The Broad Institute Genomics Platform"/>
            <consortium name="The Broad Institute Genome Sequencing Center for Infectious Disease"/>
            <person name="Wu L."/>
            <person name="Ma J."/>
        </authorList>
    </citation>
    <scope>NUCLEOTIDE SEQUENCE [LARGE SCALE GENOMIC DNA]</scope>
    <source>
        <strain evidence="6">JCM 18720</strain>
    </source>
</reference>
<evidence type="ECO:0000259" key="4">
    <source>
        <dbReference type="Pfam" id="PF01507"/>
    </source>
</evidence>
<dbReference type="InterPro" id="IPR014729">
    <property type="entry name" value="Rossmann-like_a/b/a_fold"/>
</dbReference>
<dbReference type="PANTHER" id="PTHR46509:SF1">
    <property type="entry name" value="PHOSPHOADENOSINE PHOSPHOSULFATE REDUCTASE"/>
    <property type="match status" value="1"/>
</dbReference>
<name>A0ABP9S718_9GAMM</name>
<sequence length="251" mass="28315">MTSSLSQGSAALAALLEKSPQRQEKALARLNRELEGVSAEERIAWGLAQLPGNHGLSSSFGIQAAVMLSLVTEQAPGIPVILTDTGYLFAETYRFIDTLTERLDLNLKIYRSDLSSAWQQARYGKEWEQGQEALDRYNRRNKVLPMQRALKELEIGSWFAGLRREQAKSRAALPLLAIRSGRYKLLPILDWSNKQVHDYLQAKGLPYHPLWEQGYVSVGDSHSSRPLELGMSEEETRFAGLKRECGLHYEI</sequence>
<comment type="caution">
    <text evidence="5">The sequence shown here is derived from an EMBL/GenBank/DDBJ whole genome shotgun (WGS) entry which is preliminary data.</text>
</comment>
<gene>
    <name evidence="3" type="primary">cysH</name>
    <name evidence="5" type="ORF">GCM10025772_20830</name>
</gene>
<feature type="domain" description="Phosphoadenosine phosphosulphate reductase" evidence="4">
    <location>
        <begin position="56"/>
        <end position="226"/>
    </location>
</feature>
<dbReference type="Proteomes" id="UP001501600">
    <property type="component" value="Unassembled WGS sequence"/>
</dbReference>
<dbReference type="InterPro" id="IPR004511">
    <property type="entry name" value="PAPS/APS_Rdtase"/>
</dbReference>
<dbReference type="HAMAP" id="MF_00063">
    <property type="entry name" value="CysH"/>
    <property type="match status" value="1"/>
</dbReference>
<evidence type="ECO:0000256" key="1">
    <source>
        <dbReference type="ARBA" id="ARBA00009732"/>
    </source>
</evidence>
<comment type="caution">
    <text evidence="3">Lacks conserved residue(s) required for the propagation of feature annotation.</text>
</comment>
<comment type="function">
    <text evidence="3">Catalyzes the formation of sulfite from phosphoadenosine 5'-phosphosulfate (PAPS) using thioredoxin as an electron donor.</text>
</comment>
<comment type="pathway">
    <text evidence="3">Sulfur metabolism; hydrogen sulfide biosynthesis; sulfite from sulfate: step 3/3.</text>
</comment>
<accession>A0ABP9S718</accession>
<dbReference type="InterPro" id="IPR011800">
    <property type="entry name" value="PAPS_reductase_CysH"/>
</dbReference>
<dbReference type="InterPro" id="IPR002500">
    <property type="entry name" value="PAPS_reduct_dom"/>
</dbReference>
<evidence type="ECO:0000256" key="2">
    <source>
        <dbReference type="ARBA" id="ARBA00023002"/>
    </source>
</evidence>
<comment type="catalytic activity">
    <reaction evidence="3">
        <text>[thioredoxin]-disulfide + sulfite + adenosine 3',5'-bisphosphate + 2 H(+) = [thioredoxin]-dithiol + 3'-phosphoadenylyl sulfate</text>
        <dbReference type="Rhea" id="RHEA:11724"/>
        <dbReference type="Rhea" id="RHEA-COMP:10698"/>
        <dbReference type="Rhea" id="RHEA-COMP:10700"/>
        <dbReference type="ChEBI" id="CHEBI:15378"/>
        <dbReference type="ChEBI" id="CHEBI:17359"/>
        <dbReference type="ChEBI" id="CHEBI:29950"/>
        <dbReference type="ChEBI" id="CHEBI:50058"/>
        <dbReference type="ChEBI" id="CHEBI:58339"/>
        <dbReference type="ChEBI" id="CHEBI:58343"/>
        <dbReference type="EC" id="1.8.4.8"/>
    </reaction>
</comment>
<dbReference type="PIRSF" id="PIRSF000857">
    <property type="entry name" value="PAPS_reductase"/>
    <property type="match status" value="1"/>
</dbReference>
<keyword evidence="6" id="KW-1185">Reference proteome</keyword>
<evidence type="ECO:0000313" key="6">
    <source>
        <dbReference type="Proteomes" id="UP001501600"/>
    </source>
</evidence>
<keyword evidence="2 3" id="KW-0560">Oxidoreductase</keyword>
<comment type="similarity">
    <text evidence="1 3">Belongs to the PAPS reductase family. CysH subfamily.</text>
</comment>
<dbReference type="RefSeq" id="WP_345317000.1">
    <property type="nucleotide sequence ID" value="NZ_BAABLF010000013.1"/>
</dbReference>
<dbReference type="NCBIfam" id="NF002537">
    <property type="entry name" value="PRK02090.1"/>
    <property type="match status" value="1"/>
</dbReference>
<dbReference type="CDD" id="cd23945">
    <property type="entry name" value="PAPS_reductase"/>
    <property type="match status" value="1"/>
</dbReference>
<proteinExistence type="inferred from homology"/>
<dbReference type="SUPFAM" id="SSF52402">
    <property type="entry name" value="Adenine nucleotide alpha hydrolases-like"/>
    <property type="match status" value="1"/>
</dbReference>
<dbReference type="NCBIfam" id="TIGR00434">
    <property type="entry name" value="cysH"/>
    <property type="match status" value="1"/>
</dbReference>
<keyword evidence="3" id="KW-0963">Cytoplasm</keyword>
<dbReference type="Gene3D" id="3.40.50.620">
    <property type="entry name" value="HUPs"/>
    <property type="match status" value="1"/>
</dbReference>
<evidence type="ECO:0000313" key="5">
    <source>
        <dbReference type="EMBL" id="GAA5192207.1"/>
    </source>
</evidence>
<dbReference type="Pfam" id="PF01507">
    <property type="entry name" value="PAPS_reduct"/>
    <property type="match status" value="1"/>
</dbReference>
<evidence type="ECO:0000256" key="3">
    <source>
        <dbReference type="HAMAP-Rule" id="MF_00063"/>
    </source>
</evidence>
<comment type="subcellular location">
    <subcellularLocation>
        <location evidence="3">Cytoplasm</location>
    </subcellularLocation>
</comment>
<protein>
    <recommendedName>
        <fullName evidence="3">Phosphoadenosine 5'-phosphosulfate reductase</fullName>
        <shortName evidence="3">PAPS reductase</shortName>
        <ecNumber evidence="3">1.8.4.8</ecNumber>
    </recommendedName>
    <alternativeName>
        <fullName evidence="3">3'-phosphoadenylylsulfate reductase</fullName>
    </alternativeName>
    <alternativeName>
        <fullName evidence="3">PAPS reductase, thioredoxin dependent</fullName>
    </alternativeName>
    <alternativeName>
        <fullName evidence="3">PAPS sulfotransferase</fullName>
    </alternativeName>
    <alternativeName>
        <fullName evidence="3">PAdoPS reductase</fullName>
    </alternativeName>
</protein>
<dbReference type="EMBL" id="BAABLF010000013">
    <property type="protein sequence ID" value="GAA5192207.1"/>
    <property type="molecule type" value="Genomic_DNA"/>
</dbReference>